<evidence type="ECO:0000259" key="7">
    <source>
        <dbReference type="PROSITE" id="PS51173"/>
    </source>
</evidence>
<dbReference type="Pfam" id="PF02013">
    <property type="entry name" value="CBM_10"/>
    <property type="match status" value="1"/>
</dbReference>
<keyword evidence="6" id="KW-0732">Signal</keyword>
<organism evidence="9 10">
    <name type="scientific">Gilvimarinus japonicus</name>
    <dbReference type="NCBI Taxonomy" id="1796469"/>
    <lineage>
        <taxon>Bacteria</taxon>
        <taxon>Pseudomonadati</taxon>
        <taxon>Pseudomonadota</taxon>
        <taxon>Gammaproteobacteria</taxon>
        <taxon>Cellvibrionales</taxon>
        <taxon>Cellvibrionaceae</taxon>
        <taxon>Gilvimarinus</taxon>
    </lineage>
</organism>
<keyword evidence="9" id="KW-0560">Oxidoreductase</keyword>
<dbReference type="SUPFAM" id="SSF81296">
    <property type="entry name" value="E set domains"/>
    <property type="match status" value="1"/>
</dbReference>
<evidence type="ECO:0000313" key="10">
    <source>
        <dbReference type="Proteomes" id="UP001595548"/>
    </source>
</evidence>
<dbReference type="Gene3D" id="2.60.40.290">
    <property type="match status" value="1"/>
</dbReference>
<dbReference type="SMART" id="SM01064">
    <property type="entry name" value="CBM_10"/>
    <property type="match status" value="1"/>
</dbReference>
<feature type="chain" id="PRO_5045258605" evidence="6">
    <location>
        <begin position="22"/>
        <end position="619"/>
    </location>
</feature>
<feature type="domain" description="CBM10" evidence="8">
    <location>
        <begin position="457"/>
        <end position="486"/>
    </location>
</feature>
<feature type="domain" description="CBM2" evidence="7">
    <location>
        <begin position="519"/>
        <end position="619"/>
    </location>
</feature>
<keyword evidence="3" id="KW-1015">Disulfide bond</keyword>
<dbReference type="Proteomes" id="UP001595548">
    <property type="component" value="Unassembled WGS sequence"/>
</dbReference>
<accession>A0ABV7HS28</accession>
<dbReference type="InterPro" id="IPR001919">
    <property type="entry name" value="CBD2"/>
</dbReference>
<comment type="caution">
    <text evidence="9">The sequence shown here is derived from an EMBL/GenBank/DDBJ whole genome shotgun (WGS) entry which is preliminary data.</text>
</comment>
<dbReference type="Pfam" id="PF18416">
    <property type="entry name" value="GbpA_2"/>
    <property type="match status" value="1"/>
</dbReference>
<gene>
    <name evidence="9" type="ORF">ACFOEB_15430</name>
</gene>
<dbReference type="PROSITE" id="PS51763">
    <property type="entry name" value="CBM10"/>
    <property type="match status" value="1"/>
</dbReference>
<evidence type="ECO:0000256" key="2">
    <source>
        <dbReference type="ARBA" id="ARBA00022801"/>
    </source>
</evidence>
<name>A0ABV7HS28_9GAMM</name>
<dbReference type="InterPro" id="IPR009031">
    <property type="entry name" value="CBM10"/>
</dbReference>
<keyword evidence="9" id="KW-0503">Monooxygenase</keyword>
<evidence type="ECO:0000256" key="1">
    <source>
        <dbReference type="ARBA" id="ARBA00022669"/>
    </source>
</evidence>
<dbReference type="InterPro" id="IPR008965">
    <property type="entry name" value="CBM2/CBM3_carb-bd_dom_sf"/>
</dbReference>
<feature type="signal peptide" evidence="6">
    <location>
        <begin position="1"/>
        <end position="21"/>
    </location>
</feature>
<keyword evidence="2" id="KW-0378">Hydrolase</keyword>
<dbReference type="Gene3D" id="3.30.70.2150">
    <property type="match status" value="1"/>
</dbReference>
<keyword evidence="10" id="KW-1185">Reference proteome</keyword>
<dbReference type="PROSITE" id="PS51173">
    <property type="entry name" value="CBM2"/>
    <property type="match status" value="1"/>
</dbReference>
<dbReference type="Pfam" id="PF03067">
    <property type="entry name" value="LPMO_10"/>
    <property type="match status" value="1"/>
</dbReference>
<reference evidence="10" key="1">
    <citation type="journal article" date="2019" name="Int. J. Syst. Evol. Microbiol.">
        <title>The Global Catalogue of Microorganisms (GCM) 10K type strain sequencing project: providing services to taxonomists for standard genome sequencing and annotation.</title>
        <authorList>
            <consortium name="The Broad Institute Genomics Platform"/>
            <consortium name="The Broad Institute Genome Sequencing Center for Infectious Disease"/>
            <person name="Wu L."/>
            <person name="Ma J."/>
        </authorList>
    </citation>
    <scope>NUCLEOTIDE SEQUENCE [LARGE SCALE GENOMIC DNA]</scope>
    <source>
        <strain evidence="10">KCTC 52141</strain>
    </source>
</reference>
<evidence type="ECO:0000256" key="3">
    <source>
        <dbReference type="ARBA" id="ARBA00023157"/>
    </source>
</evidence>
<feature type="region of interest" description="Disordered" evidence="5">
    <location>
        <begin position="435"/>
        <end position="454"/>
    </location>
</feature>
<dbReference type="RefSeq" id="WP_382417906.1">
    <property type="nucleotide sequence ID" value="NZ_AP031500.1"/>
</dbReference>
<evidence type="ECO:0000256" key="4">
    <source>
        <dbReference type="ARBA" id="ARBA00023295"/>
    </source>
</evidence>
<dbReference type="InterPro" id="IPR041029">
    <property type="entry name" value="GbpA_2"/>
</dbReference>
<sequence>MRNNKVFLSSLILFASSGAWGHGLISDPPARNWFCGASTKPDTAEPGSACAQAFADDFTSGYSFMSVLTHDVGRAGVTPLPDNVCGFDSETWQGGATPWDSAIDWPTNPMSAGEQTFTWNISWGPHFDDTEEFRYWITKPGFDFQVGQPLSWNDFESEAFCVLEYDDSNPNANPDIVPDKGNALFHTSCDVPERSGRHVIYGEWGRNEFTYERFHGCVDVSFDGGSGNIPVVADISATPSSGTFAGAGSISFDGSGSQGDNLSYSWSLSADNDSLYSLSTTSGDNTVLTLSEPDAQQTVTVNLQVNNADATSTTSVDIVHVPAAGANWEDLGALSETSQSLSAGDAVSLRLVENSGTDVYLPEQSLILDANNAGANDWPYALAQAVNDENSDVQVGVLNSDGDVVAMQSATDNRVYVQTPSNYTSAFLQLDTASSSSSSSSTSSASSSNSSVPAGTQCNWYGTTTPLCSNSNDGWGYEDNQSCVGANTCAAQPAPYGIIGGSSSSSSSSVASSSSSSTSGTGEVNCEYETQNAWGSGFTANITLTNEGSSAVNGWSVQWQYSNPVSITNSWEADVTGNGPFTASDIGRNSTINPGQSVSFGFQGSGSAETVSVTGDICQ</sequence>
<dbReference type="Pfam" id="PF00553">
    <property type="entry name" value="CBM_2"/>
    <property type="match status" value="1"/>
</dbReference>
<evidence type="ECO:0000256" key="6">
    <source>
        <dbReference type="SAM" id="SignalP"/>
    </source>
</evidence>
<feature type="compositionally biased region" description="Low complexity" evidence="5">
    <location>
        <begin position="435"/>
        <end position="451"/>
    </location>
</feature>
<evidence type="ECO:0000256" key="5">
    <source>
        <dbReference type="SAM" id="MobiDB-lite"/>
    </source>
</evidence>
<dbReference type="CDD" id="cd21177">
    <property type="entry name" value="LPMO_AA10"/>
    <property type="match status" value="1"/>
</dbReference>
<protein>
    <submittedName>
        <fullName evidence="9">Lytic polysaccharide monooxygenase</fullName>
    </submittedName>
</protein>
<dbReference type="InterPro" id="IPR036601">
    <property type="entry name" value="CBM10_sf"/>
</dbReference>
<dbReference type="GO" id="GO:0004497">
    <property type="term" value="F:monooxygenase activity"/>
    <property type="evidence" value="ECO:0007669"/>
    <property type="project" value="UniProtKB-KW"/>
</dbReference>
<dbReference type="SUPFAM" id="SSF49384">
    <property type="entry name" value="Carbohydrate-binding domain"/>
    <property type="match status" value="1"/>
</dbReference>
<dbReference type="InterPro" id="IPR014756">
    <property type="entry name" value="Ig_E-set"/>
</dbReference>
<dbReference type="InterPro" id="IPR002883">
    <property type="entry name" value="CBM10/Dockerin_dom"/>
</dbReference>
<dbReference type="EMBL" id="JBHRTL010000031">
    <property type="protein sequence ID" value="MFC3156602.1"/>
    <property type="molecule type" value="Genomic_DNA"/>
</dbReference>
<keyword evidence="4" id="KW-0326">Glycosidase</keyword>
<dbReference type="InterPro" id="IPR013783">
    <property type="entry name" value="Ig-like_fold"/>
</dbReference>
<proteinExistence type="predicted"/>
<keyword evidence="1" id="KW-0147">Chitin-binding</keyword>
<dbReference type="Gene3D" id="2.70.50.50">
    <property type="entry name" value="chitin-binding protein cbp21"/>
    <property type="match status" value="1"/>
</dbReference>
<evidence type="ECO:0000259" key="8">
    <source>
        <dbReference type="PROSITE" id="PS51763"/>
    </source>
</evidence>
<dbReference type="InterPro" id="IPR004302">
    <property type="entry name" value="Cellulose/chitin-bd_N"/>
</dbReference>
<evidence type="ECO:0000313" key="9">
    <source>
        <dbReference type="EMBL" id="MFC3156602.1"/>
    </source>
</evidence>
<dbReference type="InterPro" id="IPR012291">
    <property type="entry name" value="CBM2_carb-bd_dom_sf"/>
</dbReference>
<dbReference type="SUPFAM" id="SSF57615">
    <property type="entry name" value="Type X cellulose binding domain, CBDX"/>
    <property type="match status" value="1"/>
</dbReference>
<dbReference type="SMART" id="SM00637">
    <property type="entry name" value="CBD_II"/>
    <property type="match status" value="1"/>
</dbReference>
<dbReference type="Gene3D" id="2.30.32.30">
    <property type="entry name" value="CBM10"/>
    <property type="match status" value="1"/>
</dbReference>
<dbReference type="Gene3D" id="2.60.40.10">
    <property type="entry name" value="Immunoglobulins"/>
    <property type="match status" value="1"/>
</dbReference>